<dbReference type="AlphaFoldDB" id="C9KJ88"/>
<accession>C9KJ88</accession>
<dbReference type="PANTHER" id="PTHR46558">
    <property type="entry name" value="TRACRIPTIONAL REGULATORY PROTEIN-RELATED-RELATED"/>
    <property type="match status" value="1"/>
</dbReference>
<evidence type="ECO:0000313" key="3">
    <source>
        <dbReference type="EMBL" id="EEX69954.1"/>
    </source>
</evidence>
<evidence type="ECO:0000313" key="4">
    <source>
        <dbReference type="Proteomes" id="UP000003671"/>
    </source>
</evidence>
<dbReference type="Proteomes" id="UP000003671">
    <property type="component" value="Unassembled WGS sequence"/>
</dbReference>
<dbReference type="PANTHER" id="PTHR46558:SF14">
    <property type="entry name" value="HTH-TYPE TRANSCRIPTIONAL REGULATOR ANSR"/>
    <property type="match status" value="1"/>
</dbReference>
<dbReference type="PROSITE" id="PS50943">
    <property type="entry name" value="HTH_CROC1"/>
    <property type="match status" value="1"/>
</dbReference>
<dbReference type="CDD" id="cd00093">
    <property type="entry name" value="HTH_XRE"/>
    <property type="match status" value="1"/>
</dbReference>
<proteinExistence type="predicted"/>
<comment type="caution">
    <text evidence="3">The sequence shown here is derived from an EMBL/GenBank/DDBJ whole genome shotgun (WGS) entry which is preliminary data.</text>
</comment>
<name>C9KJ88_9FIRM</name>
<sequence length="164" mass="19013">MIWSEYKMDMVFANRLKEVRERSGMKRKEVAEKLGITMQAYTCYEYGRREPRLSNLIKLSKIFDIPVDVLCSPYPVDMTIDSCSDFINSIDGCGIERMTDNPNNYLVTIPYSPEYSLDLVMPREDVISMCQSVNGSKTAFVRAFKNRYLMCAAKYATTNKVLYW</sequence>
<protein>
    <submittedName>
        <fullName evidence="3">DNA-binding helix-turn-helix protein</fullName>
    </submittedName>
</protein>
<dbReference type="SMART" id="SM00530">
    <property type="entry name" value="HTH_XRE"/>
    <property type="match status" value="1"/>
</dbReference>
<dbReference type="HOGENOM" id="CLU_1617146_0_0_9"/>
<dbReference type="eggNOG" id="COG1396">
    <property type="taxonomic scope" value="Bacteria"/>
</dbReference>
<gene>
    <name evidence="3" type="ORF">MITSMUL_03085</name>
</gene>
<dbReference type="InterPro" id="IPR010982">
    <property type="entry name" value="Lambda_DNA-bd_dom_sf"/>
</dbReference>
<dbReference type="EMBL" id="ABWK02000001">
    <property type="protein sequence ID" value="EEX69954.1"/>
    <property type="molecule type" value="Genomic_DNA"/>
</dbReference>
<reference evidence="3" key="1">
    <citation type="submission" date="2009-09" db="EMBL/GenBank/DDBJ databases">
        <authorList>
            <person name="Weinstock G."/>
            <person name="Sodergren E."/>
            <person name="Clifton S."/>
            <person name="Fulton L."/>
            <person name="Fulton B."/>
            <person name="Courtney L."/>
            <person name="Fronick C."/>
            <person name="Harrison M."/>
            <person name="Strong C."/>
            <person name="Farmer C."/>
            <person name="Delahaunty K."/>
            <person name="Markovic C."/>
            <person name="Hall O."/>
            <person name="Minx P."/>
            <person name="Tomlinson C."/>
            <person name="Mitreva M."/>
            <person name="Nelson J."/>
            <person name="Hou S."/>
            <person name="Wollam A."/>
            <person name="Pepin K.H."/>
            <person name="Johnson M."/>
            <person name="Bhonagiri V."/>
            <person name="Nash W.E."/>
            <person name="Warren W."/>
            <person name="Chinwalla A."/>
            <person name="Mardis E.R."/>
            <person name="Wilson R.K."/>
        </authorList>
    </citation>
    <scope>NUCLEOTIDE SEQUENCE [LARGE SCALE GENOMIC DNA]</scope>
    <source>
        <strain evidence="3">DSM 20544</strain>
    </source>
</reference>
<dbReference type="Gene3D" id="1.10.260.40">
    <property type="entry name" value="lambda repressor-like DNA-binding domains"/>
    <property type="match status" value="1"/>
</dbReference>
<organism evidence="3 4">
    <name type="scientific">Mitsuokella multacida DSM 20544</name>
    <dbReference type="NCBI Taxonomy" id="500635"/>
    <lineage>
        <taxon>Bacteria</taxon>
        <taxon>Bacillati</taxon>
        <taxon>Bacillota</taxon>
        <taxon>Negativicutes</taxon>
        <taxon>Selenomonadales</taxon>
        <taxon>Selenomonadaceae</taxon>
        <taxon>Mitsuokella</taxon>
    </lineage>
</organism>
<evidence type="ECO:0000256" key="1">
    <source>
        <dbReference type="ARBA" id="ARBA00023125"/>
    </source>
</evidence>
<evidence type="ECO:0000259" key="2">
    <source>
        <dbReference type="PROSITE" id="PS50943"/>
    </source>
</evidence>
<keyword evidence="4" id="KW-1185">Reference proteome</keyword>
<dbReference type="GO" id="GO:0003677">
    <property type="term" value="F:DNA binding"/>
    <property type="evidence" value="ECO:0007669"/>
    <property type="project" value="UniProtKB-KW"/>
</dbReference>
<dbReference type="SUPFAM" id="SSF47413">
    <property type="entry name" value="lambda repressor-like DNA-binding domains"/>
    <property type="match status" value="1"/>
</dbReference>
<dbReference type="Pfam" id="PF01381">
    <property type="entry name" value="HTH_3"/>
    <property type="match status" value="1"/>
</dbReference>
<keyword evidence="1 3" id="KW-0238">DNA-binding</keyword>
<dbReference type="STRING" id="500635.MITSMUL_03085"/>
<feature type="domain" description="HTH cro/C1-type" evidence="2">
    <location>
        <begin position="16"/>
        <end position="70"/>
    </location>
</feature>
<dbReference type="InterPro" id="IPR001387">
    <property type="entry name" value="Cro/C1-type_HTH"/>
</dbReference>